<feature type="compositionally biased region" description="Basic and acidic residues" evidence="1">
    <location>
        <begin position="172"/>
        <end position="184"/>
    </location>
</feature>
<feature type="compositionally biased region" description="Polar residues" evidence="1">
    <location>
        <begin position="151"/>
        <end position="160"/>
    </location>
</feature>
<organism evidence="2 3">
    <name type="scientific">Thalassiosira oceanica</name>
    <name type="common">Marine diatom</name>
    <dbReference type="NCBI Taxonomy" id="159749"/>
    <lineage>
        <taxon>Eukaryota</taxon>
        <taxon>Sar</taxon>
        <taxon>Stramenopiles</taxon>
        <taxon>Ochrophyta</taxon>
        <taxon>Bacillariophyta</taxon>
        <taxon>Coscinodiscophyceae</taxon>
        <taxon>Thalassiosirophycidae</taxon>
        <taxon>Thalassiosirales</taxon>
        <taxon>Thalassiosiraceae</taxon>
        <taxon>Thalassiosira</taxon>
    </lineage>
</organism>
<evidence type="ECO:0000256" key="1">
    <source>
        <dbReference type="SAM" id="MobiDB-lite"/>
    </source>
</evidence>
<dbReference type="EMBL" id="AGNL01017180">
    <property type="protein sequence ID" value="EJK64507.1"/>
    <property type="molecule type" value="Genomic_DNA"/>
</dbReference>
<proteinExistence type="predicted"/>
<evidence type="ECO:0000313" key="3">
    <source>
        <dbReference type="Proteomes" id="UP000266841"/>
    </source>
</evidence>
<feature type="compositionally biased region" description="Polar residues" evidence="1">
    <location>
        <begin position="122"/>
        <end position="132"/>
    </location>
</feature>
<reference evidence="2 3" key="1">
    <citation type="journal article" date="2012" name="Genome Biol.">
        <title>Genome and low-iron response of an oceanic diatom adapted to chronic iron limitation.</title>
        <authorList>
            <person name="Lommer M."/>
            <person name="Specht M."/>
            <person name="Roy A.S."/>
            <person name="Kraemer L."/>
            <person name="Andreson R."/>
            <person name="Gutowska M.A."/>
            <person name="Wolf J."/>
            <person name="Bergner S.V."/>
            <person name="Schilhabel M.B."/>
            <person name="Klostermeier U.C."/>
            <person name="Beiko R.G."/>
            <person name="Rosenstiel P."/>
            <person name="Hippler M."/>
            <person name="Laroche J."/>
        </authorList>
    </citation>
    <scope>NUCLEOTIDE SEQUENCE [LARGE SCALE GENOMIC DNA]</scope>
    <source>
        <strain evidence="2 3">CCMP1005</strain>
    </source>
</reference>
<feature type="compositionally biased region" description="Basic residues" evidence="1">
    <location>
        <begin position="54"/>
        <end position="63"/>
    </location>
</feature>
<name>K0T204_THAOC</name>
<evidence type="ECO:0000313" key="2">
    <source>
        <dbReference type="EMBL" id="EJK64507.1"/>
    </source>
</evidence>
<dbReference type="AlphaFoldDB" id="K0T204"/>
<gene>
    <name evidence="2" type="ORF">THAOC_14751</name>
</gene>
<feature type="region of interest" description="Disordered" evidence="1">
    <location>
        <begin position="105"/>
        <end position="259"/>
    </location>
</feature>
<keyword evidence="3" id="KW-1185">Reference proteome</keyword>
<feature type="compositionally biased region" description="Basic and acidic residues" evidence="1">
    <location>
        <begin position="64"/>
        <end position="75"/>
    </location>
</feature>
<feature type="compositionally biased region" description="Basic and acidic residues" evidence="1">
    <location>
        <begin position="245"/>
        <end position="259"/>
    </location>
</feature>
<feature type="region of interest" description="Disordered" evidence="1">
    <location>
        <begin position="1"/>
        <end position="28"/>
    </location>
</feature>
<accession>K0T204</accession>
<sequence>MNYNEYSQYGHKADMGHHDPHGSAGYRAHDGDMNQLLMQMRHSDPSSGLDQHQHHMGQQHGHHPPSEPYDHHHDPAPAVPELPPAAAAGEAGRLGLARTELQGRPLQVVGVGRDGGRRPQGLDQSQPRQAGSVQLPRQGFAPVLPDEDQQAQRPSVSQQRMPRLRLQAGQAGHEHEQVEDHNVHLDSPAEGAGDLTPGSRKIWSAALPRDGRLDRRRFSTGGESTPPRSARSVVDGRPRKTISKRSVDSPRDDTKSTSS</sequence>
<comment type="caution">
    <text evidence="2">The sequence shown here is derived from an EMBL/GenBank/DDBJ whole genome shotgun (WGS) entry which is preliminary data.</text>
</comment>
<feature type="compositionally biased region" description="Basic and acidic residues" evidence="1">
    <location>
        <begin position="11"/>
        <end position="28"/>
    </location>
</feature>
<dbReference type="Proteomes" id="UP000266841">
    <property type="component" value="Unassembled WGS sequence"/>
</dbReference>
<feature type="region of interest" description="Disordered" evidence="1">
    <location>
        <begin position="42"/>
        <end position="84"/>
    </location>
</feature>
<protein>
    <submittedName>
        <fullName evidence="2">Uncharacterized protein</fullName>
    </submittedName>
</protein>